<feature type="compositionally biased region" description="Basic residues" evidence="1">
    <location>
        <begin position="14"/>
        <end position="24"/>
    </location>
</feature>
<organism evidence="2 3">
    <name type="scientific">Mycena pura</name>
    <dbReference type="NCBI Taxonomy" id="153505"/>
    <lineage>
        <taxon>Eukaryota</taxon>
        <taxon>Fungi</taxon>
        <taxon>Dikarya</taxon>
        <taxon>Basidiomycota</taxon>
        <taxon>Agaricomycotina</taxon>
        <taxon>Agaricomycetes</taxon>
        <taxon>Agaricomycetidae</taxon>
        <taxon>Agaricales</taxon>
        <taxon>Marasmiineae</taxon>
        <taxon>Mycenaceae</taxon>
        <taxon>Mycena</taxon>
    </lineage>
</organism>
<evidence type="ECO:0000313" key="3">
    <source>
        <dbReference type="Proteomes" id="UP001219525"/>
    </source>
</evidence>
<sequence length="470" mass="51068">MSHPPKATPAAHRPPPRAPRRLFGPRRALRPTPWYAPRVPLLSMRRLRLGETCARRAETCTTYAIAASCALLSARVSSTCWRSCAADGGVQCCMGLRGARARDIAAFFRVRDPPPARGAPRVLRPPPSARGHRTRSASPAVFSGAPPARKYHHSVLLSARCTLGAPEQAAQDHVRARSALRLSDVRRSCMTRHLLRCTVHALYPPPPRAPRTRMHRFERTALRARVGYTAHVLHPPPPRRAPRRSRVTRHLLGCTAQLCVHCAPLLRTCIGTAPGGVRQLTRVIRVLEELRMAIAACSRSEPASPPHSARAVLALGGRRPQLRECGMLHTRRRCEVAHECASLRAYCRGLARPPGRGGCAHSASAAAACSTRAIAARVAADSRGSSTCWCVALRGAAWGAYARHDDDIGEAELALGAGADTLDDVQGMWLAECDFAALWLTDAAGVIPALVSSERVWQILMLFDLQIFPP</sequence>
<feature type="region of interest" description="Disordered" evidence="1">
    <location>
        <begin position="1"/>
        <end position="24"/>
    </location>
</feature>
<protein>
    <submittedName>
        <fullName evidence="2">Uncharacterized protein</fullName>
    </submittedName>
</protein>
<feature type="compositionally biased region" description="Pro residues" evidence="1">
    <location>
        <begin position="116"/>
        <end position="128"/>
    </location>
</feature>
<gene>
    <name evidence="2" type="ORF">GGX14DRAFT_558804</name>
</gene>
<comment type="caution">
    <text evidence="2">The sequence shown here is derived from an EMBL/GenBank/DDBJ whole genome shotgun (WGS) entry which is preliminary data.</text>
</comment>
<feature type="compositionally biased region" description="Low complexity" evidence="1">
    <location>
        <begin position="1"/>
        <end position="11"/>
    </location>
</feature>
<evidence type="ECO:0000313" key="2">
    <source>
        <dbReference type="EMBL" id="KAJ7221306.1"/>
    </source>
</evidence>
<keyword evidence="3" id="KW-1185">Reference proteome</keyword>
<proteinExistence type="predicted"/>
<name>A0AAD6YHZ2_9AGAR</name>
<dbReference type="EMBL" id="JARJCW010000008">
    <property type="protein sequence ID" value="KAJ7221306.1"/>
    <property type="molecule type" value="Genomic_DNA"/>
</dbReference>
<feature type="region of interest" description="Disordered" evidence="1">
    <location>
        <begin position="116"/>
        <end position="146"/>
    </location>
</feature>
<accession>A0AAD6YHZ2</accession>
<evidence type="ECO:0000256" key="1">
    <source>
        <dbReference type="SAM" id="MobiDB-lite"/>
    </source>
</evidence>
<dbReference type="AlphaFoldDB" id="A0AAD6YHZ2"/>
<dbReference type="Proteomes" id="UP001219525">
    <property type="component" value="Unassembled WGS sequence"/>
</dbReference>
<reference evidence="2" key="1">
    <citation type="submission" date="2023-03" db="EMBL/GenBank/DDBJ databases">
        <title>Massive genome expansion in bonnet fungi (Mycena s.s.) driven by repeated elements and novel gene families across ecological guilds.</title>
        <authorList>
            <consortium name="Lawrence Berkeley National Laboratory"/>
            <person name="Harder C.B."/>
            <person name="Miyauchi S."/>
            <person name="Viragh M."/>
            <person name="Kuo A."/>
            <person name="Thoen E."/>
            <person name="Andreopoulos B."/>
            <person name="Lu D."/>
            <person name="Skrede I."/>
            <person name="Drula E."/>
            <person name="Henrissat B."/>
            <person name="Morin E."/>
            <person name="Kohler A."/>
            <person name="Barry K."/>
            <person name="LaButti K."/>
            <person name="Morin E."/>
            <person name="Salamov A."/>
            <person name="Lipzen A."/>
            <person name="Mereny Z."/>
            <person name="Hegedus B."/>
            <person name="Baldrian P."/>
            <person name="Stursova M."/>
            <person name="Weitz H."/>
            <person name="Taylor A."/>
            <person name="Grigoriev I.V."/>
            <person name="Nagy L.G."/>
            <person name="Martin F."/>
            <person name="Kauserud H."/>
        </authorList>
    </citation>
    <scope>NUCLEOTIDE SEQUENCE</scope>
    <source>
        <strain evidence="2">9144</strain>
    </source>
</reference>